<dbReference type="Proteomes" id="UP001652409">
    <property type="component" value="Unassembled WGS sequence"/>
</dbReference>
<keyword evidence="4" id="KW-1185">Reference proteome</keyword>
<dbReference type="EMBL" id="JAOQJL010000045">
    <property type="protein sequence ID" value="MCU6766953.1"/>
    <property type="molecule type" value="Genomic_DNA"/>
</dbReference>
<evidence type="ECO:0000256" key="2">
    <source>
        <dbReference type="ARBA" id="ARBA00023277"/>
    </source>
</evidence>
<sequence>MMIRPKMGFVVFGVHKDGLEDPMGVKFINDELIEQGKSAIKAKGVDLVENDIVVAYKKEAKAALAKLKHDDSIDGVILYSGTWVWASEIVAAVRDFERCGKGVIIWTAPGSQGWRLVGTLALGASFKEIGMKYRSVYGLDDETVEKVACFSRACALRNKLNLSTVGAFGGRGMGLTCGVADPSQWMKKFGVDIDSRDSMAILKAADEATLEEIEEVKETLIKPYFEELPPDDVCTERSIRLYLGLKKVIEEEDFDMYVIQSFPGVADMYAASCFAQSMMLQRGIPTATLCDYNNVMTVFLLSNLSNDPVYYGDFQCIDKEKKEVKVIGDGACAPSLSGPMKAKFAHHGLPTEGEAGGLSVEAVLKPGKVVMARVGRDNGEFEVILHRGTVYTPDPEELERQRKISGMWFWPHAFIKMDVDYDLGVQIWNGEYITLAYGDTEIYDTIKEFCYLMDIRLIEM</sequence>
<evidence type="ECO:0000313" key="3">
    <source>
        <dbReference type="EMBL" id="MCU6766953.1"/>
    </source>
</evidence>
<dbReference type="InterPro" id="IPR009015">
    <property type="entry name" value="Fucose_isomerase_N/cen_sf"/>
</dbReference>
<protein>
    <recommendedName>
        <fullName evidence="5">L-fucose isomerase</fullName>
    </recommendedName>
</protein>
<dbReference type="SUPFAM" id="SSF53743">
    <property type="entry name" value="FucI/AraA N-terminal and middle domains"/>
    <property type="match status" value="1"/>
</dbReference>
<dbReference type="PANTHER" id="PTHR36120">
    <property type="entry name" value="FUCOSE ISOMERASE"/>
    <property type="match status" value="1"/>
</dbReference>
<keyword evidence="2" id="KW-0119">Carbohydrate metabolism</keyword>
<keyword evidence="1" id="KW-0413">Isomerase</keyword>
<evidence type="ECO:0000256" key="1">
    <source>
        <dbReference type="ARBA" id="ARBA00023235"/>
    </source>
</evidence>
<organism evidence="3 4">
    <name type="scientific">Blautia ammoniilytica</name>
    <dbReference type="NCBI Taxonomy" id="2981782"/>
    <lineage>
        <taxon>Bacteria</taxon>
        <taxon>Bacillati</taxon>
        <taxon>Bacillota</taxon>
        <taxon>Clostridia</taxon>
        <taxon>Lachnospirales</taxon>
        <taxon>Lachnospiraceae</taxon>
        <taxon>Blautia</taxon>
    </lineage>
</organism>
<evidence type="ECO:0008006" key="5">
    <source>
        <dbReference type="Google" id="ProtNLM"/>
    </source>
</evidence>
<comment type="caution">
    <text evidence="3">The sequence shown here is derived from an EMBL/GenBank/DDBJ whole genome shotgun (WGS) entry which is preliminary data.</text>
</comment>
<accession>A0ABT2TXI5</accession>
<evidence type="ECO:0000313" key="4">
    <source>
        <dbReference type="Proteomes" id="UP001652409"/>
    </source>
</evidence>
<gene>
    <name evidence="3" type="ORF">OCV61_16400</name>
</gene>
<dbReference type="PANTHER" id="PTHR36120:SF1">
    <property type="entry name" value="L-FUCOSE ISOMERASE C-TERMINAL DOMAIN-CONTAINING PROTEIN"/>
    <property type="match status" value="1"/>
</dbReference>
<dbReference type="RefSeq" id="WP_158422694.1">
    <property type="nucleotide sequence ID" value="NZ_JAOQJL010000045.1"/>
</dbReference>
<proteinExistence type="predicted"/>
<name>A0ABT2TXI5_9FIRM</name>
<reference evidence="3 4" key="1">
    <citation type="journal article" date="2021" name="ISME Commun">
        <title>Automated analysis of genomic sequences facilitates high-throughput and comprehensive description of bacteria.</title>
        <authorList>
            <person name="Hitch T.C.A."/>
        </authorList>
    </citation>
    <scope>NUCLEOTIDE SEQUENCE [LARGE SCALE GENOMIC DNA]</scope>
    <source>
        <strain evidence="3 4">Sanger_23</strain>
    </source>
</reference>